<evidence type="ECO:0000256" key="14">
    <source>
        <dbReference type="ARBA" id="ARBA00022989"/>
    </source>
</evidence>
<keyword evidence="16 25" id="KW-0472">Membrane</keyword>
<dbReference type="GO" id="GO:0006508">
    <property type="term" value="P:proteolysis"/>
    <property type="evidence" value="ECO:0007669"/>
    <property type="project" value="UniProtKB-KW"/>
</dbReference>
<comment type="subcellular location">
    <subcellularLocation>
        <location evidence="2">Golgi apparatus membrane</location>
        <topology evidence="2">Single-pass type II membrane protein</topology>
    </subcellularLocation>
</comment>
<dbReference type="AlphaFoldDB" id="A0A5E4PYL9"/>
<comment type="cofactor">
    <cofactor evidence="1">
        <name>Mn(2+)</name>
        <dbReference type="ChEBI" id="CHEBI:29035"/>
    </cofactor>
</comment>
<comment type="pathway">
    <text evidence="3">Protein modification; protein glycosylation.</text>
</comment>
<evidence type="ECO:0000256" key="6">
    <source>
        <dbReference type="ARBA" id="ARBA00022670"/>
    </source>
</evidence>
<dbReference type="FunFam" id="2.40.10.10:FF:000073">
    <property type="entry name" value="Trypsin alpha"/>
    <property type="match status" value="1"/>
</dbReference>
<gene>
    <name evidence="27" type="ORF">LSINAPIS_LOCUS3873</name>
</gene>
<keyword evidence="15" id="KW-0333">Golgi apparatus</keyword>
<keyword evidence="6" id="KW-0645">Protease</keyword>
<dbReference type="UniPathway" id="UPA00378"/>
<evidence type="ECO:0000256" key="12">
    <source>
        <dbReference type="ARBA" id="ARBA00022825"/>
    </source>
</evidence>
<keyword evidence="28" id="KW-1185">Reference proteome</keyword>
<dbReference type="PANTHER" id="PTHR46420">
    <property type="entry name" value="BETA-1,4-GLUCURONYLTRANSFERASE 1"/>
    <property type="match status" value="1"/>
</dbReference>
<dbReference type="PANTHER" id="PTHR46420:SF1">
    <property type="entry name" value="BETA-1,4-GLUCURONYLTRANSFERASE 1"/>
    <property type="match status" value="1"/>
</dbReference>
<evidence type="ECO:0000313" key="28">
    <source>
        <dbReference type="Proteomes" id="UP000324832"/>
    </source>
</evidence>
<evidence type="ECO:0000256" key="7">
    <source>
        <dbReference type="ARBA" id="ARBA00022676"/>
    </source>
</evidence>
<dbReference type="SUPFAM" id="SSF50494">
    <property type="entry name" value="Trypsin-like serine proteases"/>
    <property type="match status" value="1"/>
</dbReference>
<dbReference type="SMART" id="SM00020">
    <property type="entry name" value="Tryp_SPc"/>
    <property type="match status" value="1"/>
</dbReference>
<evidence type="ECO:0000256" key="20">
    <source>
        <dbReference type="ARBA" id="ARBA00030723"/>
    </source>
</evidence>
<dbReference type="PROSITE" id="PS00134">
    <property type="entry name" value="TRYPSIN_HIS"/>
    <property type="match status" value="1"/>
</dbReference>
<dbReference type="GO" id="GO:0004252">
    <property type="term" value="F:serine-type endopeptidase activity"/>
    <property type="evidence" value="ECO:0007669"/>
    <property type="project" value="InterPro"/>
</dbReference>
<evidence type="ECO:0000256" key="1">
    <source>
        <dbReference type="ARBA" id="ARBA00001936"/>
    </source>
</evidence>
<evidence type="ECO:0000256" key="10">
    <source>
        <dbReference type="ARBA" id="ARBA00022723"/>
    </source>
</evidence>
<feature type="transmembrane region" description="Helical" evidence="25">
    <location>
        <begin position="21"/>
        <end position="46"/>
    </location>
</feature>
<dbReference type="CDD" id="cd00190">
    <property type="entry name" value="Tryp_SPc"/>
    <property type="match status" value="1"/>
</dbReference>
<evidence type="ECO:0000256" key="22">
    <source>
        <dbReference type="ARBA" id="ARBA00032181"/>
    </source>
</evidence>
<keyword evidence="17" id="KW-1015">Disulfide bond</keyword>
<dbReference type="InterPro" id="IPR001254">
    <property type="entry name" value="Trypsin_dom"/>
</dbReference>
<keyword evidence="18" id="KW-0325">Glycoprotein</keyword>
<dbReference type="GO" id="GO:0015020">
    <property type="term" value="F:glucuronosyltransferase activity"/>
    <property type="evidence" value="ECO:0007669"/>
    <property type="project" value="InterPro"/>
</dbReference>
<evidence type="ECO:0000256" key="2">
    <source>
        <dbReference type="ARBA" id="ARBA00004323"/>
    </source>
</evidence>
<evidence type="ECO:0000256" key="24">
    <source>
        <dbReference type="ARBA" id="ARBA00047852"/>
    </source>
</evidence>
<evidence type="ECO:0000256" key="21">
    <source>
        <dbReference type="ARBA" id="ARBA00032175"/>
    </source>
</evidence>
<dbReference type="InterPro" id="IPR043504">
    <property type="entry name" value="Peptidase_S1_PA_chymotrypsin"/>
</dbReference>
<evidence type="ECO:0000256" key="19">
    <source>
        <dbReference type="ARBA" id="ARBA00023211"/>
    </source>
</evidence>
<name>A0A5E4PYL9_9NEOP</name>
<evidence type="ECO:0000256" key="9">
    <source>
        <dbReference type="ARBA" id="ARBA00022692"/>
    </source>
</evidence>
<evidence type="ECO:0000256" key="4">
    <source>
        <dbReference type="ARBA" id="ARBA00008539"/>
    </source>
</evidence>
<keyword evidence="10" id="KW-0479">Metal-binding</keyword>
<evidence type="ECO:0000313" key="27">
    <source>
        <dbReference type="EMBL" id="VVC91120.1"/>
    </source>
</evidence>
<protein>
    <recommendedName>
        <fullName evidence="5">Beta-1,4-glucuronyltransferase 1</fullName>
    </recommendedName>
    <alternativeName>
        <fullName evidence="20">I-beta-1,3-N-acetylglucosaminyltransferase</fullName>
    </alternativeName>
    <alternativeName>
        <fullName evidence="23">N-acetyllactosaminide beta-1,3-N-acetylglucosaminyltransferase</fullName>
    </alternativeName>
    <alternativeName>
        <fullName evidence="21">Poly-N-acetyllactosamine extension enzyme</fullName>
    </alternativeName>
    <alternativeName>
        <fullName evidence="22">UDP-GlcNAc:betaGal beta-1,3-N-acetylglucosaminyltransferase 1</fullName>
    </alternativeName>
</protein>
<evidence type="ECO:0000256" key="3">
    <source>
        <dbReference type="ARBA" id="ARBA00004922"/>
    </source>
</evidence>
<evidence type="ECO:0000256" key="13">
    <source>
        <dbReference type="ARBA" id="ARBA00022968"/>
    </source>
</evidence>
<sequence length="652" mass="73827">MQQNRSQRSMAQIRNERLWRWRCQWAVVTLAAIGIVLYNAAANLWLLRPTNCFYSTTSLPQIIEQTCEPCLETAPNSIVVDDPISRLDLNLGRWDNTRSYKLFDYAAVGDMYVDASASRQVALATQSSIERLHELLATTAHWSGPVSVAVFIVGDELRLLRAFTMWLFRCQPELYSRMAIHVATPGLKLAVHGEVPSWARNCDAKPSLMGKGEPDSAWRSRHPYPQNHLRNLARKNCHSQYTFLVDIDIVPSKGMAEELDIFFTKTPKCELCAYVIPTYELDTRVANFPVNKKALLRLSKNKLAVPFHRRVFIYNQYASNFTRWESTGGNESLATHVSHNVTNFELLYEPFYVASDTVPPHDERFLGYGFTRNTQVSMVLNGNSFCGGFIISPDYVLTAAHCVRNVQPSGVRLRVGSTRRDSGGRIVAVANVTVHPQYGQPQFDNDIAALRLAQPLVFSDAIQPIRLPTPGQAVPLVRLTVTGWGLTAPRGRRIPRLMMEANVPVVPHWLCRLSYGDALTTHMFCGGHFLIGGVSSCQGDSGGPAVFRGTAFGVVSFARGCALPLSPTVFTNIATLRDWVYEMFFVGYQFKVLSPVFTIHWGLQLRRNSPPWREKQKFKNNKRFETFRRELFARYRRDPFQLLKKNLETKKL</sequence>
<reference evidence="27 28" key="1">
    <citation type="submission" date="2017-07" db="EMBL/GenBank/DDBJ databases">
        <authorList>
            <person name="Talla V."/>
            <person name="Backstrom N."/>
        </authorList>
    </citation>
    <scope>NUCLEOTIDE SEQUENCE [LARGE SCALE GENOMIC DNA]</scope>
</reference>
<dbReference type="EMBL" id="FZQP02000981">
    <property type="protein sequence ID" value="VVC91120.1"/>
    <property type="molecule type" value="Genomic_DNA"/>
</dbReference>
<accession>A0A5E4PYL9</accession>
<evidence type="ECO:0000256" key="15">
    <source>
        <dbReference type="ARBA" id="ARBA00023034"/>
    </source>
</evidence>
<dbReference type="GO" id="GO:0046872">
    <property type="term" value="F:metal ion binding"/>
    <property type="evidence" value="ECO:0007669"/>
    <property type="project" value="UniProtKB-KW"/>
</dbReference>
<evidence type="ECO:0000256" key="8">
    <source>
        <dbReference type="ARBA" id="ARBA00022679"/>
    </source>
</evidence>
<evidence type="ECO:0000259" key="26">
    <source>
        <dbReference type="PROSITE" id="PS50240"/>
    </source>
</evidence>
<feature type="domain" description="Peptidase S1" evidence="26">
    <location>
        <begin position="326"/>
        <end position="585"/>
    </location>
</feature>
<evidence type="ECO:0000256" key="5">
    <source>
        <dbReference type="ARBA" id="ARBA00017962"/>
    </source>
</evidence>
<keyword evidence="13" id="KW-0735">Signal-anchor</keyword>
<evidence type="ECO:0000256" key="23">
    <source>
        <dbReference type="ARBA" id="ARBA00033291"/>
    </source>
</evidence>
<evidence type="ECO:0000256" key="11">
    <source>
        <dbReference type="ARBA" id="ARBA00022801"/>
    </source>
</evidence>
<dbReference type="GO" id="GO:0035269">
    <property type="term" value="P:protein O-linked glycosylation via mannose"/>
    <property type="evidence" value="ECO:0007669"/>
    <property type="project" value="TreeGrafter"/>
</dbReference>
<keyword evidence="12" id="KW-0720">Serine protease</keyword>
<dbReference type="InterPro" id="IPR001314">
    <property type="entry name" value="Peptidase_S1A"/>
</dbReference>
<dbReference type="InterPro" id="IPR009003">
    <property type="entry name" value="Peptidase_S1_PA"/>
</dbReference>
<dbReference type="Gene3D" id="2.40.10.10">
    <property type="entry name" value="Trypsin-like serine proteases"/>
    <property type="match status" value="1"/>
</dbReference>
<organism evidence="27 28">
    <name type="scientific">Leptidea sinapis</name>
    <dbReference type="NCBI Taxonomy" id="189913"/>
    <lineage>
        <taxon>Eukaryota</taxon>
        <taxon>Metazoa</taxon>
        <taxon>Ecdysozoa</taxon>
        <taxon>Arthropoda</taxon>
        <taxon>Hexapoda</taxon>
        <taxon>Insecta</taxon>
        <taxon>Pterygota</taxon>
        <taxon>Neoptera</taxon>
        <taxon>Endopterygota</taxon>
        <taxon>Lepidoptera</taxon>
        <taxon>Glossata</taxon>
        <taxon>Ditrysia</taxon>
        <taxon>Papilionoidea</taxon>
        <taxon>Pieridae</taxon>
        <taxon>Dismorphiinae</taxon>
        <taxon>Leptidea</taxon>
    </lineage>
</organism>
<dbReference type="GO" id="GO:0000139">
    <property type="term" value="C:Golgi membrane"/>
    <property type="evidence" value="ECO:0007669"/>
    <property type="project" value="UniProtKB-SubCell"/>
</dbReference>
<keyword evidence="7" id="KW-0328">Glycosyltransferase</keyword>
<evidence type="ECO:0000256" key="25">
    <source>
        <dbReference type="SAM" id="Phobius"/>
    </source>
</evidence>
<keyword evidence="11" id="KW-0378">Hydrolase</keyword>
<proteinExistence type="inferred from homology"/>
<evidence type="ECO:0000256" key="17">
    <source>
        <dbReference type="ARBA" id="ARBA00023157"/>
    </source>
</evidence>
<comment type="catalytic activity">
    <reaction evidence="24">
        <text>3-O-[beta-D-Xyl-(1-&gt;4)-Rib-ol-P-Rib-ol-P-3-beta-D-GalNAc-(1-&gt;3)-beta-D-GlcNAc-(1-&gt;4)-(O-6-P-alpha-D-Man)]-Thr-[protein] + UDP-alpha-D-glucuronate = 3-O-[beta-D-GlcA-(1-&gt;3)-beta-D-Xyl-(1-&gt;4)-Rib-ol-P-Rib-ol-P-3-beta-D-GalNAc-(1-&gt;3)-beta-D-GlcNAc-(1-&gt;4)-(O-6-P-alpha-D-Man)]-Thr-[protein] + UDP + H(+)</text>
        <dbReference type="Rhea" id="RHEA:46860"/>
        <dbReference type="Rhea" id="RHEA-COMP:15023"/>
        <dbReference type="Rhea" id="RHEA-COMP:17482"/>
        <dbReference type="ChEBI" id="CHEBI:15378"/>
        <dbReference type="ChEBI" id="CHEBI:58052"/>
        <dbReference type="ChEBI" id="CHEBI:58223"/>
        <dbReference type="ChEBI" id="CHEBI:142405"/>
        <dbReference type="ChEBI" id="CHEBI:177336"/>
    </reaction>
</comment>
<evidence type="ECO:0000256" key="18">
    <source>
        <dbReference type="ARBA" id="ARBA00023180"/>
    </source>
</evidence>
<comment type="similarity">
    <text evidence="4">Belongs to the glycosyltransferase 49 family.</text>
</comment>
<dbReference type="InterPro" id="IPR018114">
    <property type="entry name" value="TRYPSIN_HIS"/>
</dbReference>
<keyword evidence="8" id="KW-0808">Transferase</keyword>
<keyword evidence="14 25" id="KW-1133">Transmembrane helix</keyword>
<dbReference type="Proteomes" id="UP000324832">
    <property type="component" value="Unassembled WGS sequence"/>
</dbReference>
<dbReference type="PROSITE" id="PS50240">
    <property type="entry name" value="TRYPSIN_DOM"/>
    <property type="match status" value="1"/>
</dbReference>
<dbReference type="InterPro" id="IPR043189">
    <property type="entry name" value="B4GAT1"/>
</dbReference>
<dbReference type="PRINTS" id="PR00722">
    <property type="entry name" value="CHYMOTRYPSIN"/>
</dbReference>
<evidence type="ECO:0000256" key="16">
    <source>
        <dbReference type="ARBA" id="ARBA00023136"/>
    </source>
</evidence>
<keyword evidence="19" id="KW-0464">Manganese</keyword>
<keyword evidence="9 25" id="KW-0812">Transmembrane</keyword>
<dbReference type="Pfam" id="PF13896">
    <property type="entry name" value="Glyco_transf_49"/>
    <property type="match status" value="2"/>
</dbReference>